<evidence type="ECO:0000313" key="1">
    <source>
        <dbReference type="EMBL" id="TLD84776.1"/>
    </source>
</evidence>
<accession>A0A4U8SF03</accession>
<organism evidence="1 2">
    <name type="scientific">Helicobacter trogontum</name>
    <dbReference type="NCBI Taxonomy" id="50960"/>
    <lineage>
        <taxon>Bacteria</taxon>
        <taxon>Pseudomonadati</taxon>
        <taxon>Campylobacterota</taxon>
        <taxon>Epsilonproteobacteria</taxon>
        <taxon>Campylobacterales</taxon>
        <taxon>Helicobacteraceae</taxon>
        <taxon>Helicobacter</taxon>
    </lineage>
</organism>
<protein>
    <submittedName>
        <fullName evidence="1">Uncharacterized protein</fullName>
    </submittedName>
</protein>
<proteinExistence type="predicted"/>
<name>A0A4U8SF03_9HELI</name>
<dbReference type="RefSeq" id="WP_104696445.1">
    <property type="nucleotide sequence ID" value="NZ_FZNG01000009.1"/>
</dbReference>
<dbReference type="Proteomes" id="UP000029878">
    <property type="component" value="Unassembled WGS sequence"/>
</dbReference>
<dbReference type="EMBL" id="JRPL02000002">
    <property type="protein sequence ID" value="TLD84776.1"/>
    <property type="molecule type" value="Genomic_DNA"/>
</dbReference>
<sequence length="358" mass="41692">MRGISLFLLYLYCFATYLFAQNTLIQDSKIAQKQILLQEINTLTSIQAIPTNTRKNTLQCILTTKERDSIQLTYPETLYEYYNALLETNRRDIDISKLTQDLLIESIRHGNTPSKLLAMQLYFSKQCERCERVRDFSVFDYYRDKKSHMQTLLVSEGGSFETSYALLGEAFLCHALETKDESDFLMAYSNLMMAGLHTRAVNILLQGLESTKSDILYSTLQFLTSFDSVIAKHEITTNFLRVLRIKGQHSFANIIKLPYFKDFEVLEYGIESNAILQTLLIRDMEMGRILSVFDRFATKQTQKEFWDKEKHYSTLIHTGNMHILQNATTKDLKAYLRILKLKKRIKEVGNYPFATTYH</sequence>
<reference evidence="1 2" key="1">
    <citation type="journal article" date="2014" name="Genome Announc.">
        <title>Draft genome sequences of eight enterohepatic helicobacter species isolated from both laboratory and wild rodents.</title>
        <authorList>
            <person name="Sheh A."/>
            <person name="Shen Z."/>
            <person name="Fox J.G."/>
        </authorList>
    </citation>
    <scope>NUCLEOTIDE SEQUENCE [LARGE SCALE GENOMIC DNA]</scope>
    <source>
        <strain evidence="1 2">ATCC 700114</strain>
    </source>
</reference>
<comment type="caution">
    <text evidence="1">The sequence shown here is derived from an EMBL/GenBank/DDBJ whole genome shotgun (WGS) entry which is preliminary data.</text>
</comment>
<gene>
    <name evidence="1" type="ORF">LS81_001890</name>
</gene>
<dbReference type="AlphaFoldDB" id="A0A4U8SF03"/>
<dbReference type="OrthoDB" id="5329194at2"/>
<evidence type="ECO:0000313" key="2">
    <source>
        <dbReference type="Proteomes" id="UP000029878"/>
    </source>
</evidence>